<feature type="disulfide bond" evidence="1">
    <location>
        <begin position="72"/>
        <end position="89"/>
    </location>
</feature>
<feature type="compositionally biased region" description="Low complexity" evidence="2">
    <location>
        <begin position="14"/>
        <end position="34"/>
    </location>
</feature>
<feature type="domain" description="P-type" evidence="3">
    <location>
        <begin position="45"/>
        <end position="93"/>
    </location>
</feature>
<organism evidence="4 5">
    <name type="scientific">Oikopleura dioica</name>
    <name type="common">Tunicate</name>
    <dbReference type="NCBI Taxonomy" id="34765"/>
    <lineage>
        <taxon>Eukaryota</taxon>
        <taxon>Metazoa</taxon>
        <taxon>Chordata</taxon>
        <taxon>Tunicata</taxon>
        <taxon>Appendicularia</taxon>
        <taxon>Copelata</taxon>
        <taxon>Oikopleuridae</taxon>
        <taxon>Oikopleura</taxon>
    </lineage>
</organism>
<feature type="region of interest" description="Disordered" evidence="2">
    <location>
        <begin position="1"/>
        <end position="34"/>
    </location>
</feature>
<dbReference type="PROSITE" id="PS51448">
    <property type="entry name" value="P_TREFOIL_2"/>
    <property type="match status" value="1"/>
</dbReference>
<name>A0ABN7SP89_OIKDI</name>
<feature type="compositionally biased region" description="Polar residues" evidence="2">
    <location>
        <begin position="1"/>
        <end position="13"/>
    </location>
</feature>
<evidence type="ECO:0000313" key="4">
    <source>
        <dbReference type="EMBL" id="CAG5099804.1"/>
    </source>
</evidence>
<evidence type="ECO:0000256" key="2">
    <source>
        <dbReference type="SAM" id="MobiDB-lite"/>
    </source>
</evidence>
<dbReference type="InterPro" id="IPR000519">
    <property type="entry name" value="P_trefoil_dom"/>
</dbReference>
<dbReference type="Proteomes" id="UP001158576">
    <property type="component" value="Chromosome XSR"/>
</dbReference>
<protein>
    <submittedName>
        <fullName evidence="4">Oidioi.mRNA.OKI2018_I69.XSR.g16694.t1.cds</fullName>
    </submittedName>
</protein>
<evidence type="ECO:0000313" key="5">
    <source>
        <dbReference type="Proteomes" id="UP001158576"/>
    </source>
</evidence>
<accession>A0ABN7SP89</accession>
<evidence type="ECO:0000256" key="1">
    <source>
        <dbReference type="PROSITE-ProRule" id="PRU00779"/>
    </source>
</evidence>
<gene>
    <name evidence="4" type="ORF">OKIOD_LOCUS8252</name>
</gene>
<keyword evidence="5" id="KW-1185">Reference proteome</keyword>
<reference evidence="4 5" key="1">
    <citation type="submission" date="2021-04" db="EMBL/GenBank/DDBJ databases">
        <authorList>
            <person name="Bliznina A."/>
        </authorList>
    </citation>
    <scope>NUCLEOTIDE SEQUENCE [LARGE SCALE GENOMIC DNA]</scope>
</reference>
<evidence type="ECO:0000259" key="3">
    <source>
        <dbReference type="PROSITE" id="PS51448"/>
    </source>
</evidence>
<keyword evidence="1" id="KW-1015">Disulfide bond</keyword>
<dbReference type="EMBL" id="OU015569">
    <property type="protein sequence ID" value="CAG5099804.1"/>
    <property type="molecule type" value="Genomic_DNA"/>
</dbReference>
<sequence>MRAPFPSQSTEGTTHSISSSTNKESSTFPTSTTTSILSTISTTRTSCNGCDPSCSAIDCLEQDYGAENERKCLEKGCTFCQMPDGKPWCYYTEGMDIPGQNCHDCNCLERVSCNRYDENSCKSSGCHWCPREGEHPCIYGNFQGTTTTTTTTTIDPTFNQCFGYDCGGGVCFEIDDIPTCIDATIGFLSHDKKMTVKCGDGTKNQKWMKTKMLNDNGIHHVDFEATPRKHEYIIHTHLLYADKKPTQAMYCRNNTDDNYTYVNHIRTDGADLSKYGNTWLIERITCDDAECPYTVRAAEDQTRGWKNNIDGGYNWLRVMEIDLNNEDFLWWIEIQEF</sequence>
<comment type="caution">
    <text evidence="1">Lacks conserved residue(s) required for the propagation of feature annotation.</text>
</comment>
<proteinExistence type="predicted"/>